<keyword evidence="2" id="KW-1185">Reference proteome</keyword>
<comment type="caution">
    <text evidence="1">The sequence shown here is derived from an EMBL/GenBank/DDBJ whole genome shotgun (WGS) entry which is preliminary data.</text>
</comment>
<reference evidence="1 2" key="1">
    <citation type="submission" date="2017-11" db="EMBL/GenBank/DDBJ databases">
        <title>Genome sequence of Lysinibacillus sphaericus, a lignin-degrading bacteria isolated from municipal solid waste soil.</title>
        <authorList>
            <person name="Persinoti G.F."/>
            <person name="Paixao D.A."/>
            <person name="Bugg T.D."/>
            <person name="Squina F.M."/>
        </authorList>
    </citation>
    <scope>NUCLEOTIDE SEQUENCE [LARGE SCALE GENOMIC DNA]</scope>
    <source>
        <strain evidence="1 2">A1</strain>
    </source>
</reference>
<sequence>MKNIPVPITAKRKDASKFSKLKSSISFTNFMKKTRKKKPDAIITLSFFDVFLIGNTS</sequence>
<gene>
    <name evidence="1" type="ORF">LYSIN_01482</name>
</gene>
<evidence type="ECO:0000313" key="1">
    <source>
        <dbReference type="EMBL" id="POZ56699.1"/>
    </source>
</evidence>
<name>A0A2S5D0U1_LYSSH</name>
<dbReference type="Proteomes" id="UP000237319">
    <property type="component" value="Unassembled WGS sequence"/>
</dbReference>
<evidence type="ECO:0000313" key="2">
    <source>
        <dbReference type="Proteomes" id="UP000237319"/>
    </source>
</evidence>
<accession>A0A2S5D0U1</accession>
<protein>
    <submittedName>
        <fullName evidence="1">Uncharacterized protein</fullName>
    </submittedName>
</protein>
<proteinExistence type="predicted"/>
<organism evidence="1 2">
    <name type="scientific">Lysinibacillus sphaericus</name>
    <name type="common">Bacillus sphaericus</name>
    <dbReference type="NCBI Taxonomy" id="1421"/>
    <lineage>
        <taxon>Bacteria</taxon>
        <taxon>Bacillati</taxon>
        <taxon>Bacillota</taxon>
        <taxon>Bacilli</taxon>
        <taxon>Bacillales</taxon>
        <taxon>Bacillaceae</taxon>
        <taxon>Lysinibacillus</taxon>
    </lineage>
</organism>
<dbReference type="AlphaFoldDB" id="A0A2S5D0U1"/>
<dbReference type="EMBL" id="PGLV01000001">
    <property type="protein sequence ID" value="POZ56699.1"/>
    <property type="molecule type" value="Genomic_DNA"/>
</dbReference>